<protein>
    <submittedName>
        <fullName evidence="1">Uncharacterized protein</fullName>
    </submittedName>
</protein>
<evidence type="ECO:0000313" key="2">
    <source>
        <dbReference type="Proteomes" id="UP001269144"/>
    </source>
</evidence>
<evidence type="ECO:0000313" key="1">
    <source>
        <dbReference type="EMBL" id="MDS9470244.1"/>
    </source>
</evidence>
<name>A0ABU2I057_9RHOB</name>
<keyword evidence="2" id="KW-1185">Reference proteome</keyword>
<proteinExistence type="predicted"/>
<dbReference type="EMBL" id="JAVQLW010000006">
    <property type="protein sequence ID" value="MDS9470244.1"/>
    <property type="molecule type" value="Genomic_DNA"/>
</dbReference>
<sequence>MTLAAVISLPVWQAQGQDPAQQQGSTTENPFAALDHLADEATPNFGASDQAAGRDQDFLRLSPKSETQDVPKALTENLPYSSCDKLPVVESAAFKAASPDAYARRMFYVYAQMRRVLDTGDCTCKGKTAPFAAVEAIEAELQSTEGVDWNRHAAGRDYISRARKLRADVEAMCGGTF</sequence>
<dbReference type="RefSeq" id="WP_311163068.1">
    <property type="nucleotide sequence ID" value="NZ_JAVQLW010000006.1"/>
</dbReference>
<comment type="caution">
    <text evidence="1">The sequence shown here is derived from an EMBL/GenBank/DDBJ whole genome shotgun (WGS) entry which is preliminary data.</text>
</comment>
<organism evidence="1 2">
    <name type="scientific">Paracoccus aurantius</name>
    <dbReference type="NCBI Taxonomy" id="3073814"/>
    <lineage>
        <taxon>Bacteria</taxon>
        <taxon>Pseudomonadati</taxon>
        <taxon>Pseudomonadota</taxon>
        <taxon>Alphaproteobacteria</taxon>
        <taxon>Rhodobacterales</taxon>
        <taxon>Paracoccaceae</taxon>
        <taxon>Paracoccus</taxon>
    </lineage>
</organism>
<dbReference type="Proteomes" id="UP001269144">
    <property type="component" value="Unassembled WGS sequence"/>
</dbReference>
<gene>
    <name evidence="1" type="ORF">RGQ15_22110</name>
</gene>
<accession>A0ABU2I057</accession>
<reference evidence="2" key="1">
    <citation type="submission" date="2023-07" db="EMBL/GenBank/DDBJ databases">
        <title>Paracoccus sp. MBLB3053 whole genome sequence.</title>
        <authorList>
            <person name="Hwang C.Y."/>
            <person name="Cho E.-S."/>
            <person name="Seo M.-J."/>
        </authorList>
    </citation>
    <scope>NUCLEOTIDE SEQUENCE [LARGE SCALE GENOMIC DNA]</scope>
    <source>
        <strain evidence="2">MBLB3053</strain>
    </source>
</reference>